<reference evidence="14 15" key="1">
    <citation type="submission" date="2019-10" db="EMBL/GenBank/DDBJ databases">
        <title>Bifidobacterium from non-human primates.</title>
        <authorList>
            <person name="Modesto M."/>
        </authorList>
    </citation>
    <scope>NUCLEOTIDE SEQUENCE [LARGE SCALE GENOMIC DNA]</scope>
    <source>
        <strain evidence="14 15">TRE17</strain>
    </source>
</reference>
<dbReference type="PROSITE" id="PS00868">
    <property type="entry name" value="CYS_MET_METAB_PP"/>
    <property type="match status" value="1"/>
</dbReference>
<evidence type="ECO:0000256" key="10">
    <source>
        <dbReference type="ARBA" id="ARBA00048780"/>
    </source>
</evidence>
<dbReference type="RefSeq" id="WP_163228812.1">
    <property type="nucleotide sequence ID" value="NZ_WHZW01000001.1"/>
</dbReference>
<evidence type="ECO:0000256" key="6">
    <source>
        <dbReference type="ARBA" id="ARBA00023167"/>
    </source>
</evidence>
<comment type="cofactor">
    <cofactor evidence="1 13">
        <name>pyridoxal 5'-phosphate</name>
        <dbReference type="ChEBI" id="CHEBI:597326"/>
    </cofactor>
</comment>
<dbReference type="Gene3D" id="3.90.1150.10">
    <property type="entry name" value="Aspartate Aminotransferase, domain 1"/>
    <property type="match status" value="1"/>
</dbReference>
<protein>
    <recommendedName>
        <fullName evidence="9">Homocysteine desulfhydrase</fullName>
        <ecNumber evidence="3">4.4.1.13</ecNumber>
        <ecNumber evidence="8">4.4.1.2</ecNumber>
    </recommendedName>
</protein>
<proteinExistence type="inferred from homology"/>
<evidence type="ECO:0000256" key="3">
    <source>
        <dbReference type="ARBA" id="ARBA00012224"/>
    </source>
</evidence>
<dbReference type="GO" id="GO:0047982">
    <property type="term" value="F:homocysteine desulfhydrase activity"/>
    <property type="evidence" value="ECO:0007669"/>
    <property type="project" value="UniProtKB-EC"/>
</dbReference>
<evidence type="ECO:0000256" key="11">
    <source>
        <dbReference type="ARBA" id="ARBA00052699"/>
    </source>
</evidence>
<dbReference type="AlphaFoldDB" id="A0A6N9Z1Q3"/>
<evidence type="ECO:0000256" key="13">
    <source>
        <dbReference type="RuleBase" id="RU362118"/>
    </source>
</evidence>
<dbReference type="InterPro" id="IPR015421">
    <property type="entry name" value="PyrdxlP-dep_Trfase_major"/>
</dbReference>
<comment type="catalytic activity">
    <reaction evidence="11">
        <text>L-methionine + H2O = methanethiol + 2-oxobutanoate + NH4(+)</text>
        <dbReference type="Rhea" id="RHEA:23800"/>
        <dbReference type="ChEBI" id="CHEBI:15377"/>
        <dbReference type="ChEBI" id="CHEBI:16007"/>
        <dbReference type="ChEBI" id="CHEBI:16763"/>
        <dbReference type="ChEBI" id="CHEBI:28938"/>
        <dbReference type="ChEBI" id="CHEBI:57844"/>
        <dbReference type="EC" id="4.4.1.11"/>
    </reaction>
    <physiologicalReaction direction="left-to-right" evidence="11">
        <dbReference type="Rhea" id="RHEA:23801"/>
    </physiologicalReaction>
</comment>
<dbReference type="GO" id="GO:0018826">
    <property type="term" value="F:methionine gamma-lyase activity"/>
    <property type="evidence" value="ECO:0007669"/>
    <property type="project" value="UniProtKB-EC"/>
</dbReference>
<dbReference type="FunFam" id="3.40.640.10:FF:000046">
    <property type="entry name" value="Cystathionine gamma-lyase"/>
    <property type="match status" value="1"/>
</dbReference>
<dbReference type="PIRSF" id="PIRSF001434">
    <property type="entry name" value="CGS"/>
    <property type="match status" value="1"/>
</dbReference>
<dbReference type="GO" id="GO:0030170">
    <property type="term" value="F:pyridoxal phosphate binding"/>
    <property type="evidence" value="ECO:0007669"/>
    <property type="project" value="InterPro"/>
</dbReference>
<dbReference type="CDD" id="cd00614">
    <property type="entry name" value="CGS_like"/>
    <property type="match status" value="1"/>
</dbReference>
<dbReference type="Gene3D" id="3.40.640.10">
    <property type="entry name" value="Type I PLP-dependent aspartate aminotransferase-like (Major domain)"/>
    <property type="match status" value="1"/>
</dbReference>
<dbReference type="Pfam" id="PF01053">
    <property type="entry name" value="Cys_Met_Meta_PP"/>
    <property type="match status" value="1"/>
</dbReference>
<gene>
    <name evidence="14" type="ORF">GFD25_00375</name>
</gene>
<evidence type="ECO:0000256" key="4">
    <source>
        <dbReference type="ARBA" id="ARBA00022605"/>
    </source>
</evidence>
<evidence type="ECO:0000256" key="1">
    <source>
        <dbReference type="ARBA" id="ARBA00001933"/>
    </source>
</evidence>
<evidence type="ECO:0000256" key="8">
    <source>
        <dbReference type="ARBA" id="ARBA00047175"/>
    </source>
</evidence>
<dbReference type="PANTHER" id="PTHR11808">
    <property type="entry name" value="TRANS-SULFURATION ENZYME FAMILY MEMBER"/>
    <property type="match status" value="1"/>
</dbReference>
<dbReference type="GO" id="GO:0047804">
    <property type="term" value="F:cysteine-S-conjugate beta-lyase activity"/>
    <property type="evidence" value="ECO:0007669"/>
    <property type="project" value="UniProtKB-EC"/>
</dbReference>
<accession>A0A6N9Z1Q3</accession>
<keyword evidence="6" id="KW-0486">Methionine biosynthesis</keyword>
<keyword evidence="7 14" id="KW-0456">Lyase</keyword>
<feature type="modified residue" description="N6-(pyridoxal phosphate)lysine" evidence="12">
    <location>
        <position position="211"/>
    </location>
</feature>
<evidence type="ECO:0000256" key="7">
    <source>
        <dbReference type="ARBA" id="ARBA00023239"/>
    </source>
</evidence>
<organism evidence="14 15">
    <name type="scientific">Bifidobacterium aerophilum</name>
    <dbReference type="NCBI Taxonomy" id="1798155"/>
    <lineage>
        <taxon>Bacteria</taxon>
        <taxon>Bacillati</taxon>
        <taxon>Actinomycetota</taxon>
        <taxon>Actinomycetes</taxon>
        <taxon>Bifidobacteriales</taxon>
        <taxon>Bifidobacteriaceae</taxon>
        <taxon>Bifidobacterium</taxon>
    </lineage>
</organism>
<dbReference type="GO" id="GO:0005737">
    <property type="term" value="C:cytoplasm"/>
    <property type="evidence" value="ECO:0007669"/>
    <property type="project" value="TreeGrafter"/>
</dbReference>
<sequence>MTRFNTQLVHGLPVGDNNTGAVNPPIYNSSTYAYESVDKMPRWDYARSGNPTRDFLERQIAQLEHGTRGFAFASGLAAIHAVLSIFKPGDRVVVGKNIYGGTYSLFNEYFAERGITFEPVDTADYEALDDAVSGRARVTFDGRPLEACAPAKAVYFEVLTNPLLQVNNVARISEVAHRHDAIAIVDNTFVTPYLQQPLDLGADVVIHSATKYLAGHSEVNAGLVVVKDETVGRGIYFAQNRLGGVLPPAECNDVRRGIQTLALRMDRQQANAQAIAEYLLVHPLIKSVNYPGVRGDSARVLKENGLKGFGGVLSFEVVPGVDPGIVLDNLKIFRLAVSLGAVESLAELPCRMTHFELPKAERLKVGITDELVRLAVGIEDAADLIEDLGQALDKAYEAYLQTHAELDVFAQVSSGVFA</sequence>
<name>A0A6N9Z1Q3_9BIFI</name>
<evidence type="ECO:0000313" key="15">
    <source>
        <dbReference type="Proteomes" id="UP000469194"/>
    </source>
</evidence>
<evidence type="ECO:0000256" key="5">
    <source>
        <dbReference type="ARBA" id="ARBA00022898"/>
    </source>
</evidence>
<dbReference type="InterPro" id="IPR054542">
    <property type="entry name" value="Cys_met_metab_PP"/>
</dbReference>
<comment type="similarity">
    <text evidence="2 13">Belongs to the trans-sulfuration enzymes family.</text>
</comment>
<comment type="caution">
    <text evidence="14">The sequence shown here is derived from an EMBL/GenBank/DDBJ whole genome shotgun (WGS) entry which is preliminary data.</text>
</comment>
<keyword evidence="4" id="KW-0028">Amino-acid biosynthesis</keyword>
<evidence type="ECO:0000256" key="12">
    <source>
        <dbReference type="PIRSR" id="PIRSR001434-2"/>
    </source>
</evidence>
<dbReference type="Proteomes" id="UP000469194">
    <property type="component" value="Unassembled WGS sequence"/>
</dbReference>
<dbReference type="InterPro" id="IPR015422">
    <property type="entry name" value="PyrdxlP-dep_Trfase_small"/>
</dbReference>
<dbReference type="GO" id="GO:0009086">
    <property type="term" value="P:methionine biosynthetic process"/>
    <property type="evidence" value="ECO:0007669"/>
    <property type="project" value="UniProtKB-KW"/>
</dbReference>
<dbReference type="InterPro" id="IPR015424">
    <property type="entry name" value="PyrdxlP-dep_Trfase"/>
</dbReference>
<evidence type="ECO:0000256" key="2">
    <source>
        <dbReference type="ARBA" id="ARBA00009077"/>
    </source>
</evidence>
<dbReference type="EC" id="4.4.1.2" evidence="8"/>
<evidence type="ECO:0000256" key="9">
    <source>
        <dbReference type="ARBA" id="ARBA00047199"/>
    </source>
</evidence>
<dbReference type="EC" id="4.4.1.13" evidence="3"/>
<dbReference type="SUPFAM" id="SSF53383">
    <property type="entry name" value="PLP-dependent transferases"/>
    <property type="match status" value="1"/>
</dbReference>
<dbReference type="GO" id="GO:0019346">
    <property type="term" value="P:transsulfuration"/>
    <property type="evidence" value="ECO:0007669"/>
    <property type="project" value="InterPro"/>
</dbReference>
<dbReference type="PANTHER" id="PTHR11808:SF50">
    <property type="entry name" value="CYSTATHIONINE BETA-LYASE"/>
    <property type="match status" value="1"/>
</dbReference>
<comment type="catalytic activity">
    <reaction evidence="10">
        <text>L-homocysteine + H2O = 2-oxobutanoate + hydrogen sulfide + NH4(+) + H(+)</text>
        <dbReference type="Rhea" id="RHEA:14501"/>
        <dbReference type="ChEBI" id="CHEBI:15377"/>
        <dbReference type="ChEBI" id="CHEBI:15378"/>
        <dbReference type="ChEBI" id="CHEBI:16763"/>
        <dbReference type="ChEBI" id="CHEBI:28938"/>
        <dbReference type="ChEBI" id="CHEBI:29919"/>
        <dbReference type="ChEBI" id="CHEBI:58199"/>
        <dbReference type="EC" id="4.4.1.2"/>
    </reaction>
    <physiologicalReaction direction="left-to-right" evidence="10">
        <dbReference type="Rhea" id="RHEA:14502"/>
    </physiologicalReaction>
</comment>
<dbReference type="InterPro" id="IPR000277">
    <property type="entry name" value="Cys/Met-Metab_PyrdxlP-dep_enz"/>
</dbReference>
<keyword evidence="15" id="KW-1185">Reference proteome</keyword>
<dbReference type="EMBL" id="WHZW01000001">
    <property type="protein sequence ID" value="NEG88482.1"/>
    <property type="molecule type" value="Genomic_DNA"/>
</dbReference>
<evidence type="ECO:0000313" key="14">
    <source>
        <dbReference type="EMBL" id="NEG88482.1"/>
    </source>
</evidence>
<keyword evidence="5 12" id="KW-0663">Pyridoxal phosphate</keyword>